<name>A0A6A6ITC2_9PLEO</name>
<dbReference type="AlphaFoldDB" id="A0A6A6ITC2"/>
<evidence type="ECO:0000313" key="1">
    <source>
        <dbReference type="EMBL" id="KAF2253569.1"/>
    </source>
</evidence>
<gene>
    <name evidence="1" type="ORF">BU26DRAFT_588611</name>
</gene>
<dbReference type="EMBL" id="ML987191">
    <property type="protein sequence ID" value="KAF2253569.1"/>
    <property type="molecule type" value="Genomic_DNA"/>
</dbReference>
<evidence type="ECO:0000313" key="2">
    <source>
        <dbReference type="Proteomes" id="UP000800094"/>
    </source>
</evidence>
<sequence>QLGGQIQELILNSKTPCPAFTASGTYNGPLDPHSLPGPLMISNTSTGTCIDPGCLNVHNTKKLALCKGLLFKNKCAELSFCRLSHQSTRKTHLTVFISFKSDAPKPRASLFMHMSSPRRWSVTHLDDSDSARTATAAGNFTSLNVQVTQTRASAPLAMNAI</sequence>
<dbReference type="GeneID" id="54588047"/>
<protein>
    <recommendedName>
        <fullName evidence="3">C3H1-type domain-containing protein</fullName>
    </recommendedName>
</protein>
<dbReference type="Proteomes" id="UP000800094">
    <property type="component" value="Unassembled WGS sequence"/>
</dbReference>
<keyword evidence="2" id="KW-1185">Reference proteome</keyword>
<dbReference type="RefSeq" id="XP_033688573.1">
    <property type="nucleotide sequence ID" value="XM_033834717.1"/>
</dbReference>
<feature type="non-terminal residue" evidence="1">
    <location>
        <position position="1"/>
    </location>
</feature>
<dbReference type="OrthoDB" id="410307at2759"/>
<reference evidence="1" key="1">
    <citation type="journal article" date="2020" name="Stud. Mycol.">
        <title>101 Dothideomycetes genomes: a test case for predicting lifestyles and emergence of pathogens.</title>
        <authorList>
            <person name="Haridas S."/>
            <person name="Albert R."/>
            <person name="Binder M."/>
            <person name="Bloem J."/>
            <person name="Labutti K."/>
            <person name="Salamov A."/>
            <person name="Andreopoulos B."/>
            <person name="Baker S."/>
            <person name="Barry K."/>
            <person name="Bills G."/>
            <person name="Bluhm B."/>
            <person name="Cannon C."/>
            <person name="Castanera R."/>
            <person name="Culley D."/>
            <person name="Daum C."/>
            <person name="Ezra D."/>
            <person name="Gonzalez J."/>
            <person name="Henrissat B."/>
            <person name="Kuo A."/>
            <person name="Liang C."/>
            <person name="Lipzen A."/>
            <person name="Lutzoni F."/>
            <person name="Magnuson J."/>
            <person name="Mondo S."/>
            <person name="Nolan M."/>
            <person name="Ohm R."/>
            <person name="Pangilinan J."/>
            <person name="Park H.-J."/>
            <person name="Ramirez L."/>
            <person name="Alfaro M."/>
            <person name="Sun H."/>
            <person name="Tritt A."/>
            <person name="Yoshinaga Y."/>
            <person name="Zwiers L.-H."/>
            <person name="Turgeon B."/>
            <person name="Goodwin S."/>
            <person name="Spatafora J."/>
            <person name="Crous P."/>
            <person name="Grigoriev I."/>
        </authorList>
    </citation>
    <scope>NUCLEOTIDE SEQUENCE</scope>
    <source>
        <strain evidence="1">CBS 122368</strain>
    </source>
</reference>
<evidence type="ECO:0008006" key="3">
    <source>
        <dbReference type="Google" id="ProtNLM"/>
    </source>
</evidence>
<organism evidence="1 2">
    <name type="scientific">Trematosphaeria pertusa</name>
    <dbReference type="NCBI Taxonomy" id="390896"/>
    <lineage>
        <taxon>Eukaryota</taxon>
        <taxon>Fungi</taxon>
        <taxon>Dikarya</taxon>
        <taxon>Ascomycota</taxon>
        <taxon>Pezizomycotina</taxon>
        <taxon>Dothideomycetes</taxon>
        <taxon>Pleosporomycetidae</taxon>
        <taxon>Pleosporales</taxon>
        <taxon>Massarineae</taxon>
        <taxon>Trematosphaeriaceae</taxon>
        <taxon>Trematosphaeria</taxon>
    </lineage>
</organism>
<proteinExistence type="predicted"/>
<accession>A0A6A6ITC2</accession>